<dbReference type="PANTHER" id="PTHR34487">
    <property type="entry name" value="ACYL-ACP THIOESTERASE"/>
    <property type="match status" value="1"/>
</dbReference>
<dbReference type="Pfam" id="PF20791">
    <property type="entry name" value="Acyl-ACP_TE_C"/>
    <property type="match status" value="1"/>
</dbReference>
<dbReference type="OrthoDB" id="5975054at2759"/>
<accession>A0A8J1U9K2</accession>
<protein>
    <submittedName>
        <fullName evidence="1">Uncharacterized protein</fullName>
    </submittedName>
</protein>
<reference evidence="1" key="1">
    <citation type="submission" date="2022-03" db="EMBL/GenBank/DDBJ databases">
        <authorList>
            <person name="Martin C."/>
        </authorList>
    </citation>
    <scope>NUCLEOTIDE SEQUENCE</scope>
</reference>
<organism evidence="1 2">
    <name type="scientific">Owenia fusiformis</name>
    <name type="common">Polychaete worm</name>
    <dbReference type="NCBI Taxonomy" id="6347"/>
    <lineage>
        <taxon>Eukaryota</taxon>
        <taxon>Metazoa</taxon>
        <taxon>Spiralia</taxon>
        <taxon>Lophotrochozoa</taxon>
        <taxon>Annelida</taxon>
        <taxon>Polychaeta</taxon>
        <taxon>Sedentaria</taxon>
        <taxon>Canalipalpata</taxon>
        <taxon>Sabellida</taxon>
        <taxon>Oweniida</taxon>
        <taxon>Oweniidae</taxon>
        <taxon>Owenia</taxon>
    </lineage>
</organism>
<keyword evidence="2" id="KW-1185">Reference proteome</keyword>
<evidence type="ECO:0000313" key="2">
    <source>
        <dbReference type="Proteomes" id="UP000749559"/>
    </source>
</evidence>
<dbReference type="InterPro" id="IPR029069">
    <property type="entry name" value="HotDog_dom_sf"/>
</dbReference>
<proteinExistence type="predicted"/>
<dbReference type="Gene3D" id="3.10.129.10">
    <property type="entry name" value="Hotdog Thioesterase"/>
    <property type="match status" value="1"/>
</dbReference>
<dbReference type="PANTHER" id="PTHR34487:SF1">
    <property type="entry name" value="ACYL-ACP THIOESTERASE"/>
    <property type="match status" value="1"/>
</dbReference>
<dbReference type="Proteomes" id="UP000749559">
    <property type="component" value="Unassembled WGS sequence"/>
</dbReference>
<evidence type="ECO:0000313" key="1">
    <source>
        <dbReference type="EMBL" id="CAH1772957.1"/>
    </source>
</evidence>
<dbReference type="AlphaFoldDB" id="A0A8J1U9K2"/>
<dbReference type="SUPFAM" id="SSF54637">
    <property type="entry name" value="Thioesterase/thiol ester dehydrase-isomerase"/>
    <property type="match status" value="1"/>
</dbReference>
<sequence>MPGEERLSTKNPLARRFNLQVKMNPEKTRAEVILPGLSYDDFDRTGNVSLTKLLARISSTQMLFELGNEHSDFWMLINSSPALFFVRSMKYRINEELYSMKKHGPDHTFVCIWQAISTGISSRYLRYDLTLNGKEMVTLFGQDVYVSKETKRPTRLPEWYRNKVKTANGTAKRNMAQLIRPIQAFQYNMVVTPSDIDMYNHVTNSAYIRYCLDAGYQAGISGFYRNLPGDIAQYRCKEIEQLYDGESNLGEELCVYTWDTEEEKDTLYFQIANEKGRPIHHCILRFYQGRASSKL</sequence>
<comment type="caution">
    <text evidence="1">The sequence shown here is derived from an EMBL/GenBank/DDBJ whole genome shotgun (WGS) entry which is preliminary data.</text>
</comment>
<name>A0A8J1U9K2_OWEFU</name>
<dbReference type="InterPro" id="IPR049427">
    <property type="entry name" value="Acyl-ACP_TE_C"/>
</dbReference>
<dbReference type="EMBL" id="CAIIXF020000001">
    <property type="protein sequence ID" value="CAH1772957.1"/>
    <property type="molecule type" value="Genomic_DNA"/>
</dbReference>
<gene>
    <name evidence="1" type="ORF">OFUS_LOCUS624</name>
</gene>